<evidence type="ECO:0000313" key="2">
    <source>
        <dbReference type="EMBL" id="KWX20517.1"/>
    </source>
</evidence>
<feature type="chain" id="PRO_5007453233" evidence="1">
    <location>
        <begin position="17"/>
        <end position="63"/>
    </location>
</feature>
<protein>
    <submittedName>
        <fullName evidence="2">Uncharacterized protein</fullName>
    </submittedName>
</protein>
<sequence>MLVVRSVLVAFLRAGAAGCFTSCEYGFGDFSVECGASSDDLCGVSAYVGAIEVGGYAGGESVD</sequence>
<keyword evidence="3" id="KW-1185">Reference proteome</keyword>
<proteinExistence type="predicted"/>
<comment type="caution">
    <text evidence="2">The sequence shown here is derived from an EMBL/GenBank/DDBJ whole genome shotgun (WGS) entry which is preliminary data.</text>
</comment>
<organism evidence="2 3">
    <name type="scientific">Mycolicibacterium wolinskyi</name>
    <dbReference type="NCBI Taxonomy" id="59750"/>
    <lineage>
        <taxon>Bacteria</taxon>
        <taxon>Bacillati</taxon>
        <taxon>Actinomycetota</taxon>
        <taxon>Actinomycetes</taxon>
        <taxon>Mycobacteriales</taxon>
        <taxon>Mycobacteriaceae</taxon>
        <taxon>Mycolicibacterium</taxon>
    </lineage>
</organism>
<evidence type="ECO:0000256" key="1">
    <source>
        <dbReference type="SAM" id="SignalP"/>
    </source>
</evidence>
<dbReference type="PATRIC" id="fig|59750.3.peg.4030"/>
<dbReference type="Proteomes" id="UP000070612">
    <property type="component" value="Unassembled WGS sequence"/>
</dbReference>
<gene>
    <name evidence="2" type="ORF">AFM11_30645</name>
</gene>
<dbReference type="EMBL" id="LGTW01000027">
    <property type="protein sequence ID" value="KWX20517.1"/>
    <property type="molecule type" value="Genomic_DNA"/>
</dbReference>
<evidence type="ECO:0000313" key="3">
    <source>
        <dbReference type="Proteomes" id="UP000070612"/>
    </source>
</evidence>
<keyword evidence="1" id="KW-0732">Signal</keyword>
<dbReference type="AlphaFoldDB" id="A0A132PE63"/>
<feature type="signal peptide" evidence="1">
    <location>
        <begin position="1"/>
        <end position="16"/>
    </location>
</feature>
<reference evidence="2 3" key="1">
    <citation type="submission" date="2015-07" db="EMBL/GenBank/DDBJ databases">
        <title>A draft genome sequence of Mycobacterium wolinskyi.</title>
        <authorList>
            <person name="de Man T.J."/>
            <person name="Perry K.A."/>
            <person name="Coulliette A.D."/>
            <person name="Jensen B."/>
            <person name="Toney N.C."/>
            <person name="Limbago B.M."/>
            <person name="Noble-Wang J."/>
        </authorList>
    </citation>
    <scope>NUCLEOTIDE SEQUENCE [LARGE SCALE GENOMIC DNA]</scope>
    <source>
        <strain evidence="2 3">CDC_01</strain>
    </source>
</reference>
<name>A0A132PE63_9MYCO</name>
<accession>A0A132PE63</accession>